<dbReference type="EMBL" id="CM024790">
    <property type="protein sequence ID" value="KAG8007875.1"/>
    <property type="molecule type" value="Genomic_DNA"/>
</dbReference>
<gene>
    <name evidence="1" type="primary">GPR84.2</name>
    <name evidence="1" type="ORF">GBF38_013592</name>
</gene>
<proteinExistence type="predicted"/>
<organism evidence="1 2">
    <name type="scientific">Nibea albiflora</name>
    <name type="common">Yellow drum</name>
    <name type="synonym">Corvina albiflora</name>
    <dbReference type="NCBI Taxonomy" id="240163"/>
    <lineage>
        <taxon>Eukaryota</taxon>
        <taxon>Metazoa</taxon>
        <taxon>Chordata</taxon>
        <taxon>Craniata</taxon>
        <taxon>Vertebrata</taxon>
        <taxon>Euteleostomi</taxon>
        <taxon>Actinopterygii</taxon>
        <taxon>Neopterygii</taxon>
        <taxon>Teleostei</taxon>
        <taxon>Neoteleostei</taxon>
        <taxon>Acanthomorphata</taxon>
        <taxon>Eupercaria</taxon>
        <taxon>Sciaenidae</taxon>
        <taxon>Nibea</taxon>
    </lineage>
</organism>
<sequence length="90" mass="10264">MNHVTSMCLTVFLCFVICYIPYMLLHVSSNKNVPPVLHMICANLTWLNSCINPVVYAVMSKKFRQAYHVLLTRAAAPFTSLWTRWSTPGT</sequence>
<evidence type="ECO:0000313" key="1">
    <source>
        <dbReference type="EMBL" id="KAG8007875.1"/>
    </source>
</evidence>
<comment type="caution">
    <text evidence="1">The sequence shown here is derived from an EMBL/GenBank/DDBJ whole genome shotgun (WGS) entry which is preliminary data.</text>
</comment>
<keyword evidence="1" id="KW-0675">Receptor</keyword>
<reference evidence="1" key="1">
    <citation type="submission" date="2020-04" db="EMBL/GenBank/DDBJ databases">
        <title>A chromosome-scale assembly and high-density genetic map of the yellow drum (Nibea albiflora) genome.</title>
        <authorList>
            <person name="Xu D."/>
            <person name="Zhang W."/>
            <person name="Chen R."/>
            <person name="Tan P."/>
            <person name="Wang L."/>
            <person name="Song H."/>
            <person name="Tian L."/>
            <person name="Zhu Q."/>
            <person name="Wang B."/>
        </authorList>
    </citation>
    <scope>NUCLEOTIDE SEQUENCE</scope>
    <source>
        <strain evidence="1">ZJHYS-2018</strain>
    </source>
</reference>
<name>A0ACB7F1H6_NIBAL</name>
<accession>A0ACB7F1H6</accession>
<dbReference type="Proteomes" id="UP000805704">
    <property type="component" value="Chromosome 2"/>
</dbReference>
<protein>
    <submittedName>
        <fullName evidence="1">G-protein coupled receptor 84</fullName>
    </submittedName>
</protein>
<evidence type="ECO:0000313" key="2">
    <source>
        <dbReference type="Proteomes" id="UP000805704"/>
    </source>
</evidence>
<keyword evidence="2" id="KW-1185">Reference proteome</keyword>